<dbReference type="Proteomes" id="UP000886523">
    <property type="component" value="Unassembled WGS sequence"/>
</dbReference>
<accession>A0A9P6B0D0</accession>
<organism evidence="1 2">
    <name type="scientific">Hydnum rufescens UP504</name>
    <dbReference type="NCBI Taxonomy" id="1448309"/>
    <lineage>
        <taxon>Eukaryota</taxon>
        <taxon>Fungi</taxon>
        <taxon>Dikarya</taxon>
        <taxon>Basidiomycota</taxon>
        <taxon>Agaricomycotina</taxon>
        <taxon>Agaricomycetes</taxon>
        <taxon>Cantharellales</taxon>
        <taxon>Hydnaceae</taxon>
        <taxon>Hydnum</taxon>
    </lineage>
</organism>
<dbReference type="EMBL" id="MU128965">
    <property type="protein sequence ID" value="KAF9514051.1"/>
    <property type="molecule type" value="Genomic_DNA"/>
</dbReference>
<proteinExistence type="predicted"/>
<evidence type="ECO:0000313" key="2">
    <source>
        <dbReference type="Proteomes" id="UP000886523"/>
    </source>
</evidence>
<protein>
    <submittedName>
        <fullName evidence="1">Uncharacterized protein</fullName>
    </submittedName>
</protein>
<name>A0A9P6B0D0_9AGAM</name>
<keyword evidence="2" id="KW-1185">Reference proteome</keyword>
<reference evidence="1" key="1">
    <citation type="journal article" date="2020" name="Nat. Commun.">
        <title>Large-scale genome sequencing of mycorrhizal fungi provides insights into the early evolution of symbiotic traits.</title>
        <authorList>
            <person name="Miyauchi S."/>
            <person name="Kiss E."/>
            <person name="Kuo A."/>
            <person name="Drula E."/>
            <person name="Kohler A."/>
            <person name="Sanchez-Garcia M."/>
            <person name="Morin E."/>
            <person name="Andreopoulos B."/>
            <person name="Barry K.W."/>
            <person name="Bonito G."/>
            <person name="Buee M."/>
            <person name="Carver A."/>
            <person name="Chen C."/>
            <person name="Cichocki N."/>
            <person name="Clum A."/>
            <person name="Culley D."/>
            <person name="Crous P.W."/>
            <person name="Fauchery L."/>
            <person name="Girlanda M."/>
            <person name="Hayes R.D."/>
            <person name="Keri Z."/>
            <person name="LaButti K."/>
            <person name="Lipzen A."/>
            <person name="Lombard V."/>
            <person name="Magnuson J."/>
            <person name="Maillard F."/>
            <person name="Murat C."/>
            <person name="Nolan M."/>
            <person name="Ohm R.A."/>
            <person name="Pangilinan J."/>
            <person name="Pereira M.F."/>
            <person name="Perotto S."/>
            <person name="Peter M."/>
            <person name="Pfister S."/>
            <person name="Riley R."/>
            <person name="Sitrit Y."/>
            <person name="Stielow J.B."/>
            <person name="Szollosi G."/>
            <person name="Zifcakova L."/>
            <person name="Stursova M."/>
            <person name="Spatafora J.W."/>
            <person name="Tedersoo L."/>
            <person name="Vaario L.M."/>
            <person name="Yamada A."/>
            <person name="Yan M."/>
            <person name="Wang P."/>
            <person name="Xu J."/>
            <person name="Bruns T."/>
            <person name="Baldrian P."/>
            <person name="Vilgalys R."/>
            <person name="Dunand C."/>
            <person name="Henrissat B."/>
            <person name="Grigoriev I.V."/>
            <person name="Hibbett D."/>
            <person name="Nagy L.G."/>
            <person name="Martin F.M."/>
        </authorList>
    </citation>
    <scope>NUCLEOTIDE SEQUENCE</scope>
    <source>
        <strain evidence="1">UP504</strain>
    </source>
</reference>
<evidence type="ECO:0000313" key="1">
    <source>
        <dbReference type="EMBL" id="KAF9514051.1"/>
    </source>
</evidence>
<gene>
    <name evidence="1" type="ORF">BS47DRAFT_1343536</name>
</gene>
<sequence>MTLKFMLKKKRLDFTDGSATDLLKWVVIDYGVRCHVPLTPPLSCLYPSPHNQPTLGPPSFYYIYNVEEETYQFALDNILDSGDVSGFAPNSGLLRSTPVNSGQLRSSSAHLQPGSPLISLAQVHFASGLIPV</sequence>
<comment type="caution">
    <text evidence="1">The sequence shown here is derived from an EMBL/GenBank/DDBJ whole genome shotgun (WGS) entry which is preliminary data.</text>
</comment>
<dbReference type="AlphaFoldDB" id="A0A9P6B0D0"/>